<feature type="signal peptide" evidence="3">
    <location>
        <begin position="1"/>
        <end position="45"/>
    </location>
</feature>
<dbReference type="Proteomes" id="UP000256838">
    <property type="component" value="Unassembled WGS sequence"/>
</dbReference>
<comment type="caution">
    <text evidence="5">The sequence shown here is derived from an EMBL/GenBank/DDBJ whole genome shotgun (WGS) entry which is preliminary data.</text>
</comment>
<keyword evidence="3" id="KW-0732">Signal</keyword>
<dbReference type="AlphaFoldDB" id="A0A3D8JZA8"/>
<sequence>MTHANEGVIVGPNKFQPRRHSMIRALRAGVALFTLAFALSAAAYAGDVNDPASTERITQFGAVQGVNHSAATGTYAWLGVPYAKPPVGSLRWMPPVDPAPWPGVRAAQRFGHSCAQAGAYFSPAPNDAPYGLSVRDSFGKPVGSEDCLTMNIWSPANAQGPLPVIFFIHGGSNIMGYSGDPIYNGQVLAKKANAIVVTINYRLGVLGWLDLPQLKTGNAQADSGDFALLDQQQALKFVKNNIAAFGGDPNNVTVMGQSAGAVNVWALLVSPLSAGLFQKAVPLSGGLITSSRLTAQTYSQALLTAIVIADGKATDTPSALAWLATQTDAQIAAYLRGISPDELLNVVIANPQLGNPPAPIEDGAVMPTNSLLALAFGRYQKVPVLAGNTKNEGTLFGGLFGTLTASGVSGFKPDDYDRFTIQYNFDPNAPATLTDADLINARYLPVTALPFGWNALSALTTDTVFLTPVAVELTSLALQQPNKVWYYRFDWAQEPAPFNTVYGATHALDLPFIFGNFDKNVFSFAYGNANKLGREALSDAMIASLAAFAKTGNPNTLAVGVPWANFPSKVVWNASPTQLQVTAQ</sequence>
<accession>A0A3D8JZA8</accession>
<gene>
    <name evidence="5" type="ORF">DWV00_15780</name>
</gene>
<feature type="domain" description="Carboxylesterase type B" evidence="4">
    <location>
        <begin position="57"/>
        <end position="567"/>
    </location>
</feature>
<dbReference type="OrthoDB" id="9775851at2"/>
<dbReference type="InterPro" id="IPR029058">
    <property type="entry name" value="AB_hydrolase_fold"/>
</dbReference>
<dbReference type="SUPFAM" id="SSF53474">
    <property type="entry name" value="alpha/beta-Hydrolases"/>
    <property type="match status" value="1"/>
</dbReference>
<protein>
    <recommendedName>
        <fullName evidence="3">Carboxylic ester hydrolase</fullName>
        <ecNumber evidence="3">3.1.1.-</ecNumber>
    </recommendedName>
</protein>
<dbReference type="Gene3D" id="3.40.50.1820">
    <property type="entry name" value="alpha/beta hydrolase"/>
    <property type="match status" value="1"/>
</dbReference>
<dbReference type="GO" id="GO:0016787">
    <property type="term" value="F:hydrolase activity"/>
    <property type="evidence" value="ECO:0007669"/>
    <property type="project" value="UniProtKB-KW"/>
</dbReference>
<keyword evidence="6" id="KW-1185">Reference proteome</keyword>
<comment type="similarity">
    <text evidence="1 3">Belongs to the type-B carboxylesterase/lipase family.</text>
</comment>
<dbReference type="EMBL" id="QRGA01000008">
    <property type="protein sequence ID" value="RDU97986.1"/>
    <property type="molecule type" value="Genomic_DNA"/>
</dbReference>
<dbReference type="PROSITE" id="PS00122">
    <property type="entry name" value="CARBOXYLESTERASE_B_1"/>
    <property type="match status" value="1"/>
</dbReference>
<keyword evidence="2 3" id="KW-0378">Hydrolase</keyword>
<dbReference type="InterPro" id="IPR051093">
    <property type="entry name" value="Neuroligin/BSAL"/>
</dbReference>
<dbReference type="EC" id="3.1.1.-" evidence="3"/>
<dbReference type="InterPro" id="IPR002018">
    <property type="entry name" value="CarbesteraseB"/>
</dbReference>
<reference evidence="5 6" key="1">
    <citation type="submission" date="2018-08" db="EMBL/GenBank/DDBJ databases">
        <title>Paraburkholderia sp. DHOM06 isolated from forest soil.</title>
        <authorList>
            <person name="Gao Z.-H."/>
            <person name="Qiu L.-H."/>
        </authorList>
    </citation>
    <scope>NUCLEOTIDE SEQUENCE [LARGE SCALE GENOMIC DNA]</scope>
    <source>
        <strain evidence="5 6">DHOM06</strain>
    </source>
</reference>
<dbReference type="Pfam" id="PF00135">
    <property type="entry name" value="COesterase"/>
    <property type="match status" value="1"/>
</dbReference>
<evidence type="ECO:0000256" key="1">
    <source>
        <dbReference type="ARBA" id="ARBA00005964"/>
    </source>
</evidence>
<evidence type="ECO:0000256" key="3">
    <source>
        <dbReference type="RuleBase" id="RU361235"/>
    </source>
</evidence>
<evidence type="ECO:0000313" key="6">
    <source>
        <dbReference type="Proteomes" id="UP000256838"/>
    </source>
</evidence>
<evidence type="ECO:0000259" key="4">
    <source>
        <dbReference type="Pfam" id="PF00135"/>
    </source>
</evidence>
<organism evidence="5 6">
    <name type="scientific">Trinickia dinghuensis</name>
    <dbReference type="NCBI Taxonomy" id="2291023"/>
    <lineage>
        <taxon>Bacteria</taxon>
        <taxon>Pseudomonadati</taxon>
        <taxon>Pseudomonadota</taxon>
        <taxon>Betaproteobacteria</taxon>
        <taxon>Burkholderiales</taxon>
        <taxon>Burkholderiaceae</taxon>
        <taxon>Trinickia</taxon>
    </lineage>
</organism>
<evidence type="ECO:0000313" key="5">
    <source>
        <dbReference type="EMBL" id="RDU97986.1"/>
    </source>
</evidence>
<dbReference type="InterPro" id="IPR019826">
    <property type="entry name" value="Carboxylesterase_B_AS"/>
</dbReference>
<evidence type="ECO:0000256" key="2">
    <source>
        <dbReference type="ARBA" id="ARBA00022801"/>
    </source>
</evidence>
<dbReference type="PANTHER" id="PTHR43903">
    <property type="entry name" value="NEUROLIGIN"/>
    <property type="match status" value="1"/>
</dbReference>
<name>A0A3D8JZA8_9BURK</name>
<feature type="chain" id="PRO_5017498000" description="Carboxylic ester hydrolase" evidence="3">
    <location>
        <begin position="46"/>
        <end position="584"/>
    </location>
</feature>
<proteinExistence type="inferred from homology"/>